<dbReference type="STRING" id="930992.A0A0D0BI07"/>
<dbReference type="HOGENOM" id="CLU_037230_0_0_1"/>
<feature type="region of interest" description="Disordered" evidence="1">
    <location>
        <begin position="216"/>
        <end position="240"/>
    </location>
</feature>
<reference evidence="2 3" key="1">
    <citation type="submission" date="2014-04" db="EMBL/GenBank/DDBJ databases">
        <authorList>
            <consortium name="DOE Joint Genome Institute"/>
            <person name="Kuo A."/>
            <person name="Ruytinx J."/>
            <person name="Rineau F."/>
            <person name="Colpaert J."/>
            <person name="Kohler A."/>
            <person name="Nagy L.G."/>
            <person name="Floudas D."/>
            <person name="Copeland A."/>
            <person name="Barry K.W."/>
            <person name="Cichocki N."/>
            <person name="Veneault-Fourrey C."/>
            <person name="LaButti K."/>
            <person name="Lindquist E.A."/>
            <person name="Lipzen A."/>
            <person name="Lundell T."/>
            <person name="Morin E."/>
            <person name="Murat C."/>
            <person name="Sun H."/>
            <person name="Tunlid A."/>
            <person name="Henrissat B."/>
            <person name="Grigoriev I.V."/>
            <person name="Hibbett D.S."/>
            <person name="Martin F."/>
            <person name="Nordberg H.P."/>
            <person name="Cantor M.N."/>
            <person name="Hua S.X."/>
        </authorList>
    </citation>
    <scope>NUCLEOTIDE SEQUENCE [LARGE SCALE GENOMIC DNA]</scope>
    <source>
        <strain evidence="2 3">UH-Slu-Lm8-n1</strain>
    </source>
</reference>
<dbReference type="OrthoDB" id="3362250at2759"/>
<proteinExistence type="predicted"/>
<organism evidence="2 3">
    <name type="scientific">Suillus luteus UH-Slu-Lm8-n1</name>
    <dbReference type="NCBI Taxonomy" id="930992"/>
    <lineage>
        <taxon>Eukaryota</taxon>
        <taxon>Fungi</taxon>
        <taxon>Dikarya</taxon>
        <taxon>Basidiomycota</taxon>
        <taxon>Agaricomycotina</taxon>
        <taxon>Agaricomycetes</taxon>
        <taxon>Agaricomycetidae</taxon>
        <taxon>Boletales</taxon>
        <taxon>Suillineae</taxon>
        <taxon>Suillaceae</taxon>
        <taxon>Suillus</taxon>
    </lineage>
</organism>
<dbReference type="Proteomes" id="UP000054485">
    <property type="component" value="Unassembled WGS sequence"/>
</dbReference>
<accession>A0A0D0BI07</accession>
<reference evidence="3" key="2">
    <citation type="submission" date="2015-01" db="EMBL/GenBank/DDBJ databases">
        <title>Evolutionary Origins and Diversification of the Mycorrhizal Mutualists.</title>
        <authorList>
            <consortium name="DOE Joint Genome Institute"/>
            <consortium name="Mycorrhizal Genomics Consortium"/>
            <person name="Kohler A."/>
            <person name="Kuo A."/>
            <person name="Nagy L.G."/>
            <person name="Floudas D."/>
            <person name="Copeland A."/>
            <person name="Barry K.W."/>
            <person name="Cichocki N."/>
            <person name="Veneault-Fourrey C."/>
            <person name="LaButti K."/>
            <person name="Lindquist E.A."/>
            <person name="Lipzen A."/>
            <person name="Lundell T."/>
            <person name="Morin E."/>
            <person name="Murat C."/>
            <person name="Riley R."/>
            <person name="Ohm R."/>
            <person name="Sun H."/>
            <person name="Tunlid A."/>
            <person name="Henrissat B."/>
            <person name="Grigoriev I.V."/>
            <person name="Hibbett D.S."/>
            <person name="Martin F."/>
        </authorList>
    </citation>
    <scope>NUCLEOTIDE SEQUENCE [LARGE SCALE GENOMIC DNA]</scope>
    <source>
        <strain evidence="3">UH-Slu-Lm8-n1</strain>
    </source>
</reference>
<dbReference type="InParanoid" id="A0A0D0BI07"/>
<feature type="compositionally biased region" description="Polar residues" evidence="1">
    <location>
        <begin position="117"/>
        <end position="134"/>
    </location>
</feature>
<protein>
    <submittedName>
        <fullName evidence="2">Uncharacterized protein</fullName>
    </submittedName>
</protein>
<evidence type="ECO:0000313" key="3">
    <source>
        <dbReference type="Proteomes" id="UP000054485"/>
    </source>
</evidence>
<feature type="compositionally biased region" description="Polar residues" evidence="1">
    <location>
        <begin position="216"/>
        <end position="227"/>
    </location>
</feature>
<feature type="region of interest" description="Disordered" evidence="1">
    <location>
        <begin position="117"/>
        <end position="144"/>
    </location>
</feature>
<gene>
    <name evidence="2" type="ORF">CY34DRAFT_10224</name>
</gene>
<keyword evidence="3" id="KW-1185">Reference proteome</keyword>
<name>A0A0D0BI07_9AGAM</name>
<dbReference type="EMBL" id="KN835169">
    <property type="protein sequence ID" value="KIK45692.1"/>
    <property type="molecule type" value="Genomic_DNA"/>
</dbReference>
<sequence>MQSHIHNPNLARYAVESSDVISDLRINVFEEGHTNVIWYKERFLGDDEIIEHVVHNQTSTICWTIHKPKRGWYIRIRAPSFPPGVFISLLPIPRTSPSYIDAALSFTCLTNSASTAMHSPSTSKISMDSTSTVHSYPPTPPPASIMIVPPTPQSISARLEEISPSPIAAQKRASRSQATQFLLAPHSIPHIPGPQPGEQTSFITRALSILKNSRPSHSASFTVSPLNRPSPQPPGSGHRISQIIPMTPTPLLIFHDRTPILTAASVTGLLEINRAEERIFGVDTSFWIAVALAYWEFLEDREVSILSTDTKAPGSLRLLLSLLPFAPLRRRSEYAC</sequence>
<dbReference type="AlphaFoldDB" id="A0A0D0BI07"/>
<evidence type="ECO:0000313" key="2">
    <source>
        <dbReference type="EMBL" id="KIK45692.1"/>
    </source>
</evidence>
<evidence type="ECO:0000256" key="1">
    <source>
        <dbReference type="SAM" id="MobiDB-lite"/>
    </source>
</evidence>